<evidence type="ECO:0000256" key="11">
    <source>
        <dbReference type="ARBA" id="ARBA00023225"/>
    </source>
</evidence>
<evidence type="ECO:0000256" key="13">
    <source>
        <dbReference type="RuleBase" id="RU364091"/>
    </source>
</evidence>
<evidence type="ECO:0000256" key="3">
    <source>
        <dbReference type="ARBA" id="ARBA00021622"/>
    </source>
</evidence>
<reference evidence="16 18" key="2">
    <citation type="submission" date="2019-03" db="EMBL/GenBank/DDBJ databases">
        <title>Genomic Encyclopedia of Archaeal and Bacterial Type Strains, Phase II (KMG-II): from individual species to whole genera.</title>
        <authorList>
            <person name="Goeker M."/>
        </authorList>
    </citation>
    <scope>NUCLEOTIDE SEQUENCE [LARGE SCALE GENOMIC DNA]</scope>
    <source>
        <strain evidence="16 18">DSM 15594</strain>
    </source>
</reference>
<keyword evidence="6 13" id="KW-0812">Transmembrane</keyword>
<dbReference type="Proteomes" id="UP000243640">
    <property type="component" value="Unassembled WGS sequence"/>
</dbReference>
<evidence type="ECO:0000256" key="6">
    <source>
        <dbReference type="ARBA" id="ARBA00022692"/>
    </source>
</evidence>
<gene>
    <name evidence="13 15" type="primary">flhB</name>
    <name evidence="15" type="ORF">B6S09_02700</name>
    <name evidence="16" type="ORF">LY04_01220</name>
</gene>
<dbReference type="RefSeq" id="WP_094276958.1">
    <property type="nucleotide sequence ID" value="NZ_NQJF01000002.1"/>
</dbReference>
<accession>A0A235CMV2</accession>
<evidence type="ECO:0000256" key="5">
    <source>
        <dbReference type="ARBA" id="ARBA00022475"/>
    </source>
</evidence>
<dbReference type="SUPFAM" id="SSF160544">
    <property type="entry name" value="EscU C-terminal domain-like"/>
    <property type="match status" value="1"/>
</dbReference>
<evidence type="ECO:0000256" key="12">
    <source>
        <dbReference type="ARBA" id="ARBA00025078"/>
    </source>
</evidence>
<keyword evidence="15" id="KW-0282">Flagellum</keyword>
<evidence type="ECO:0000256" key="7">
    <source>
        <dbReference type="ARBA" id="ARBA00022795"/>
    </source>
</evidence>
<keyword evidence="8 13" id="KW-0653">Protein transport</keyword>
<name>A0A235CMV2_9GAMM</name>
<feature type="region of interest" description="Disordered" evidence="14">
    <location>
        <begin position="1"/>
        <end position="27"/>
    </location>
</feature>
<feature type="transmembrane region" description="Helical" evidence="13">
    <location>
        <begin position="147"/>
        <end position="167"/>
    </location>
</feature>
<dbReference type="GO" id="GO:0005886">
    <property type="term" value="C:plasma membrane"/>
    <property type="evidence" value="ECO:0007669"/>
    <property type="project" value="UniProtKB-SubCell"/>
</dbReference>
<evidence type="ECO:0000256" key="1">
    <source>
        <dbReference type="ARBA" id="ARBA00004651"/>
    </source>
</evidence>
<evidence type="ECO:0000313" key="16">
    <source>
        <dbReference type="EMBL" id="TDW60224.1"/>
    </source>
</evidence>
<proteinExistence type="inferred from homology"/>
<dbReference type="Proteomes" id="UP000295058">
    <property type="component" value="Unassembled WGS sequence"/>
</dbReference>
<dbReference type="OrthoDB" id="9807950at2"/>
<feature type="transmembrane region" description="Helical" evidence="13">
    <location>
        <begin position="89"/>
        <end position="119"/>
    </location>
</feature>
<dbReference type="AlphaFoldDB" id="A0A235CMV2"/>
<organism evidence="15 17">
    <name type="scientific">Oceanimonas baumannii</name>
    <dbReference type="NCBI Taxonomy" id="129578"/>
    <lineage>
        <taxon>Bacteria</taxon>
        <taxon>Pseudomonadati</taxon>
        <taxon>Pseudomonadota</taxon>
        <taxon>Gammaproteobacteria</taxon>
        <taxon>Aeromonadales</taxon>
        <taxon>Aeromonadaceae</taxon>
        <taxon>Oceanimonas</taxon>
    </lineage>
</organism>
<dbReference type="Gene3D" id="3.40.1690.10">
    <property type="entry name" value="secretion proteins EscU"/>
    <property type="match status" value="1"/>
</dbReference>
<keyword evidence="4 13" id="KW-0813">Transport</keyword>
<keyword evidence="7 13" id="KW-1005">Bacterial flagellum biogenesis</keyword>
<evidence type="ECO:0000313" key="18">
    <source>
        <dbReference type="Proteomes" id="UP000295058"/>
    </source>
</evidence>
<dbReference type="GO" id="GO:0009306">
    <property type="term" value="P:protein secretion"/>
    <property type="evidence" value="ECO:0007669"/>
    <property type="project" value="InterPro"/>
</dbReference>
<dbReference type="PRINTS" id="PR00950">
    <property type="entry name" value="TYPE3IMSPROT"/>
</dbReference>
<keyword evidence="9 13" id="KW-1133">Transmembrane helix</keyword>
<feature type="transmembrane region" description="Helical" evidence="13">
    <location>
        <begin position="187"/>
        <end position="212"/>
    </location>
</feature>
<sequence>MAGQNSSQDKSEQPTEQRKRKARREGQVARSKDLNTVVLLFLGGLVLWWQTTALGAFFRRLFTLAMELPAVATHEPAHMLELLELALMATLWALLPVFLTLSVLLMLSGLVPGGLLFSWDSLQPKLSRLDPLSGLKRMFSRQTLVELLKSMLKVTLLGGTLAVLLYSQWERLVFLGRMPLVTGFGQGLGLLILAVLALCAALAVIALLDVPFQKWSMNQKLKMTRQEVKDEQKNTEGRPEIKQRIRQIQFQMATGRIEQRVPDADVVIVNPTHYAVALKYDPERAEAPFVIAKGTDALAARIRELARLHDLDIISLPPLTRALYHSTRVDQQVPAGLYSAMAYVLTHVLQLKAWREGRGRQPGDLPDFQIPKKYQH</sequence>
<dbReference type="PANTHER" id="PTHR30531">
    <property type="entry name" value="FLAGELLAR BIOSYNTHETIC PROTEIN FLHB"/>
    <property type="match status" value="1"/>
</dbReference>
<comment type="caution">
    <text evidence="15">The sequence shown here is derived from an EMBL/GenBank/DDBJ whole genome shotgun (WGS) entry which is preliminary data.</text>
</comment>
<evidence type="ECO:0000256" key="9">
    <source>
        <dbReference type="ARBA" id="ARBA00022989"/>
    </source>
</evidence>
<evidence type="ECO:0000256" key="2">
    <source>
        <dbReference type="ARBA" id="ARBA00010690"/>
    </source>
</evidence>
<comment type="similarity">
    <text evidence="2 13">Belongs to the type III secretion exporter family.</text>
</comment>
<keyword evidence="5 13" id="KW-1003">Cell membrane</keyword>
<comment type="subcellular location">
    <subcellularLocation>
        <location evidence="1">Cell membrane</location>
        <topology evidence="1">Multi-pass membrane protein</topology>
    </subcellularLocation>
</comment>
<dbReference type="NCBIfam" id="TIGR00328">
    <property type="entry name" value="flhB"/>
    <property type="match status" value="1"/>
</dbReference>
<evidence type="ECO:0000256" key="10">
    <source>
        <dbReference type="ARBA" id="ARBA00023136"/>
    </source>
</evidence>
<dbReference type="EMBL" id="SODO01000003">
    <property type="protein sequence ID" value="TDW60224.1"/>
    <property type="molecule type" value="Genomic_DNA"/>
</dbReference>
<dbReference type="InterPro" id="IPR006135">
    <property type="entry name" value="T3SS_substrate_exporter"/>
</dbReference>
<keyword evidence="11 13" id="KW-1006">Bacterial flagellum protein export</keyword>
<evidence type="ECO:0000256" key="14">
    <source>
        <dbReference type="SAM" id="MobiDB-lite"/>
    </source>
</evidence>
<keyword evidence="18" id="KW-1185">Reference proteome</keyword>
<keyword evidence="10 13" id="KW-0472">Membrane</keyword>
<dbReference type="InterPro" id="IPR029025">
    <property type="entry name" value="T3SS_substrate_exporter_C"/>
</dbReference>
<evidence type="ECO:0000256" key="4">
    <source>
        <dbReference type="ARBA" id="ARBA00022448"/>
    </source>
</evidence>
<protein>
    <recommendedName>
        <fullName evidence="3 13">Flagellar biosynthetic protein FlhB</fullName>
    </recommendedName>
</protein>
<dbReference type="InterPro" id="IPR006136">
    <property type="entry name" value="FlhB"/>
</dbReference>
<keyword evidence="15" id="KW-0969">Cilium</keyword>
<reference evidence="15 17" key="1">
    <citation type="submission" date="2017-08" db="EMBL/GenBank/DDBJ databases">
        <title>Draft Genome Sequence of the Marine Bacterium Oceanimonas baumannii ATCC 700832.</title>
        <authorList>
            <person name="Mcclelland W.D."/>
            <person name="Brennan M.A."/>
            <person name="Trachtenberg A.M."/>
            <person name="Maclea K.S."/>
        </authorList>
    </citation>
    <scope>NUCLEOTIDE SEQUENCE [LARGE SCALE GENOMIC DNA]</scope>
    <source>
        <strain evidence="15 17">ATCC 700832</strain>
    </source>
</reference>
<dbReference type="Pfam" id="PF01312">
    <property type="entry name" value="Bac_export_2"/>
    <property type="match status" value="1"/>
</dbReference>
<keyword evidence="15" id="KW-0966">Cell projection</keyword>
<evidence type="ECO:0000313" key="15">
    <source>
        <dbReference type="EMBL" id="OYD25769.1"/>
    </source>
</evidence>
<dbReference type="GO" id="GO:0044780">
    <property type="term" value="P:bacterial-type flagellum assembly"/>
    <property type="evidence" value="ECO:0007669"/>
    <property type="project" value="InterPro"/>
</dbReference>
<dbReference type="PANTHER" id="PTHR30531:SF12">
    <property type="entry name" value="FLAGELLAR BIOSYNTHETIC PROTEIN FLHB"/>
    <property type="match status" value="1"/>
</dbReference>
<feature type="transmembrane region" description="Helical" evidence="13">
    <location>
        <begin position="37"/>
        <end position="58"/>
    </location>
</feature>
<evidence type="ECO:0000256" key="8">
    <source>
        <dbReference type="ARBA" id="ARBA00022927"/>
    </source>
</evidence>
<comment type="function">
    <text evidence="12 13">Required for formation of the rod structure in the basal body of the flagellar apparatus. Together with FliI and FliH, may constitute the export apparatus of flagellin.</text>
</comment>
<dbReference type="EMBL" id="NQJF01000002">
    <property type="protein sequence ID" value="OYD25769.1"/>
    <property type="molecule type" value="Genomic_DNA"/>
</dbReference>
<evidence type="ECO:0000313" key="17">
    <source>
        <dbReference type="Proteomes" id="UP000243640"/>
    </source>
</evidence>